<dbReference type="AlphaFoldDB" id="A0A640KPD7"/>
<dbReference type="EMBL" id="BLBS01000046">
    <property type="protein sequence ID" value="GET91121.1"/>
    <property type="molecule type" value="Genomic_DNA"/>
</dbReference>
<dbReference type="InterPro" id="IPR032675">
    <property type="entry name" value="LRR_dom_sf"/>
</dbReference>
<gene>
    <name evidence="2" type="ORF">LtaPh_3111900</name>
</gene>
<proteinExistence type="predicted"/>
<evidence type="ECO:0000313" key="3">
    <source>
        <dbReference type="Proteomes" id="UP000419144"/>
    </source>
</evidence>
<sequence length="901" mass="99408">MEAETLLRLTVLSFDAPSSQSAHAQLHRENEALRAPDVSISQDIRMTFINLWAKGLGKFTSINAFLRDTFLFFLPGHWCYKPCEPQNLELPKDDDIATTSFALRLEQYCTRKAVKRWPANPFTQKLDTLVAQLQPKPRYAQQSWVEWLKIVDHQLAALRALLIMMYSAVFNSFSNVNKTLISSFQRIVWEEVQTSYALAVCDLSRLIESKLITVVARAISTNIEACISNTQLQLFLSPCSTSPSEIAGHVASAVQGRLGNLASSVLPSTCFAKEFPQIAAGLASSEDGHEDLMALLRTSISSYVEKLSAVASTANIEAVSVTQSPALPSVKLATCSSSSNATSLGPVRVQGGRIEQVAQVSPYTPRSVSLEEALALITTCDADGGYTRIREDTTNMRNTEDYVRKLVAKQREEQQAVLGWITRVREREENCCGADSTSEAATPDMENVLALEKAPAAHAERVMCSSSSNSRESLLFWNRLKHKLNLDETWLMHIIEHCRFPSESPYPNVFLKDLDVRNNDRTTRLFVEEIRPLLSPKDSPTIRARSVRLFRDACTSYGKQLWEKTLEIRETLPFLPVRVKGLLLGSMYPTMRGDKQFEVLKQIFVNLFQVATATRGTAKDAVTIANAKEQLLRRAEMLAQQMNATECETGNAKRSAAQSTELLSSPTPGCQTKPSLTSTADRIILLKKGLCGSVGRYAGVLERAASLERASTSSTNDALGRPSAMNVLASLRKSKEELLVREFSPGTPVVDVYRQVCGYHGVSPNPSVVRELGGNDVDYFAALDLSSNYVGAEGLRPVLDLLQYNGEHLVSLSVCNNDLESDDVCDLCYALEGLAGKNLVHLDLSYNPFTNSAFAALKELVLSLPCIETLTLKGTLLSSVNTRELKGIAERNAVQKCLRQP</sequence>
<dbReference type="SUPFAM" id="SSF52047">
    <property type="entry name" value="RNI-like"/>
    <property type="match status" value="1"/>
</dbReference>
<dbReference type="OrthoDB" id="273178at2759"/>
<protein>
    <submittedName>
        <fullName evidence="2">Uncharacterized protein</fullName>
    </submittedName>
</protein>
<dbReference type="Proteomes" id="UP000419144">
    <property type="component" value="Unassembled WGS sequence"/>
</dbReference>
<keyword evidence="3" id="KW-1185">Reference proteome</keyword>
<evidence type="ECO:0000313" key="2">
    <source>
        <dbReference type="EMBL" id="GET91121.1"/>
    </source>
</evidence>
<feature type="compositionally biased region" description="Polar residues" evidence="1">
    <location>
        <begin position="656"/>
        <end position="675"/>
    </location>
</feature>
<dbReference type="Gene3D" id="3.80.10.10">
    <property type="entry name" value="Ribonuclease Inhibitor"/>
    <property type="match status" value="1"/>
</dbReference>
<dbReference type="VEuPathDB" id="TriTrypDB:LtaPh_3111900"/>
<reference evidence="2" key="1">
    <citation type="submission" date="2019-11" db="EMBL/GenBank/DDBJ databases">
        <title>Leishmania tarentolae CDS.</title>
        <authorList>
            <person name="Goto Y."/>
            <person name="Yamagishi J."/>
        </authorList>
    </citation>
    <scope>NUCLEOTIDE SEQUENCE [LARGE SCALE GENOMIC DNA]</scope>
    <source>
        <strain evidence="2">Parrot Tar II</strain>
    </source>
</reference>
<name>A0A640KPD7_LEITA</name>
<accession>A0A640KPD7</accession>
<feature type="region of interest" description="Disordered" evidence="1">
    <location>
        <begin position="649"/>
        <end position="675"/>
    </location>
</feature>
<evidence type="ECO:0000256" key="1">
    <source>
        <dbReference type="SAM" id="MobiDB-lite"/>
    </source>
</evidence>
<comment type="caution">
    <text evidence="2">The sequence shown here is derived from an EMBL/GenBank/DDBJ whole genome shotgun (WGS) entry which is preliminary data.</text>
</comment>
<organism evidence="2 3">
    <name type="scientific">Leishmania tarentolae</name>
    <name type="common">Sauroleishmania tarentolae</name>
    <dbReference type="NCBI Taxonomy" id="5689"/>
    <lineage>
        <taxon>Eukaryota</taxon>
        <taxon>Discoba</taxon>
        <taxon>Euglenozoa</taxon>
        <taxon>Kinetoplastea</taxon>
        <taxon>Metakinetoplastina</taxon>
        <taxon>Trypanosomatida</taxon>
        <taxon>Trypanosomatidae</taxon>
        <taxon>Leishmaniinae</taxon>
        <taxon>Leishmania</taxon>
        <taxon>lizard Leishmania</taxon>
    </lineage>
</organism>